<proteinExistence type="predicted"/>
<evidence type="ECO:0000313" key="1">
    <source>
        <dbReference type="EMBL" id="VDP54135.1"/>
    </source>
</evidence>
<name>A0A3P8FFN0_HELPZ</name>
<dbReference type="EMBL" id="UZAH01038673">
    <property type="protein sequence ID" value="VDP54135.1"/>
    <property type="molecule type" value="Genomic_DNA"/>
</dbReference>
<sequence length="81" mass="9405">MVVGHELTKVHTHIGEYILALSLFRDAFFGACGADEKVIYGEESTDYRVRICIGRLLVDRSRKDSRKWRVWTGEKWTQFGV</sequence>
<reference evidence="1" key="1">
    <citation type="submission" date="2018-11" db="EMBL/GenBank/DDBJ databases">
        <authorList>
            <consortium name="Pathogen Informatics"/>
        </authorList>
    </citation>
    <scope>NUCLEOTIDE SEQUENCE [LARGE SCALE GENOMIC DNA]</scope>
</reference>
<organism evidence="1">
    <name type="scientific">Heligmosomoides polygyrus</name>
    <name type="common">Parasitic roundworm</name>
    <dbReference type="NCBI Taxonomy" id="6339"/>
    <lineage>
        <taxon>Eukaryota</taxon>
        <taxon>Metazoa</taxon>
        <taxon>Ecdysozoa</taxon>
        <taxon>Nematoda</taxon>
        <taxon>Chromadorea</taxon>
        <taxon>Rhabditida</taxon>
        <taxon>Rhabditina</taxon>
        <taxon>Rhabditomorpha</taxon>
        <taxon>Strongyloidea</taxon>
        <taxon>Heligmosomidae</taxon>
        <taxon>Heligmosomoides</taxon>
    </lineage>
</organism>
<protein>
    <submittedName>
        <fullName evidence="1">Uncharacterized protein</fullName>
    </submittedName>
</protein>
<accession>A0A3P8FFN0</accession>
<dbReference type="AlphaFoldDB" id="A0A3P8FFN0"/>
<gene>
    <name evidence="1" type="ORF">HPBE_LOCUS25832</name>
</gene>